<dbReference type="Proteomes" id="UP000789366">
    <property type="component" value="Unassembled WGS sequence"/>
</dbReference>
<keyword evidence="2" id="KW-1185">Reference proteome</keyword>
<proteinExistence type="predicted"/>
<evidence type="ECO:0000313" key="1">
    <source>
        <dbReference type="EMBL" id="CAG8536053.1"/>
    </source>
</evidence>
<comment type="caution">
    <text evidence="1">The sequence shown here is derived from an EMBL/GenBank/DDBJ whole genome shotgun (WGS) entry which is preliminary data.</text>
</comment>
<name>A0ACA9LN53_9GLOM</name>
<protein>
    <submittedName>
        <fullName evidence="1">16896_t:CDS:1</fullName>
    </submittedName>
</protein>
<feature type="non-terminal residue" evidence="1">
    <location>
        <position position="282"/>
    </location>
</feature>
<organism evidence="1 2">
    <name type="scientific">Cetraspora pellucida</name>
    <dbReference type="NCBI Taxonomy" id="1433469"/>
    <lineage>
        <taxon>Eukaryota</taxon>
        <taxon>Fungi</taxon>
        <taxon>Fungi incertae sedis</taxon>
        <taxon>Mucoromycota</taxon>
        <taxon>Glomeromycotina</taxon>
        <taxon>Glomeromycetes</taxon>
        <taxon>Diversisporales</taxon>
        <taxon>Gigasporaceae</taxon>
        <taxon>Cetraspora</taxon>
    </lineage>
</organism>
<dbReference type="EMBL" id="CAJVPW010004167">
    <property type="protein sequence ID" value="CAG8536053.1"/>
    <property type="molecule type" value="Genomic_DNA"/>
</dbReference>
<evidence type="ECO:0000313" key="2">
    <source>
        <dbReference type="Proteomes" id="UP000789366"/>
    </source>
</evidence>
<accession>A0ACA9LN53</accession>
<reference evidence="1" key="1">
    <citation type="submission" date="2021-06" db="EMBL/GenBank/DDBJ databases">
        <authorList>
            <person name="Kallberg Y."/>
            <person name="Tangrot J."/>
            <person name="Rosling A."/>
        </authorList>
    </citation>
    <scope>NUCLEOTIDE SEQUENCE</scope>
    <source>
        <strain evidence="1">28 12/20/2015</strain>
    </source>
</reference>
<gene>
    <name evidence="1" type="ORF">SPELUC_LOCUS4585</name>
</gene>
<sequence>MTVGSCIAVIVSLIALVLVVFSFSLVNPEIPEQSRHRFTGYLTWLPELDGFDANELDATLLFNQIILLLASYYAIKWTYNPPTSPRLITRFSYVGENDTSVTTHYFDSILAFYNVMTLLAGVAIFLFGVGKIWVAVGVLHNAAEFTLLVILGSGGRIKSPVFWPILGFYISLVTVCSILFKFPYDALWFKGQGLCFDWALIIEFTRVYVTTLRVLKNGDGTDLINTTDHDHDETDVNVHHDHKNSFHPIINHPHQLLLLIVGAVFHVVGNIVFTLYKYSFNA</sequence>